<dbReference type="Gene3D" id="3.90.920.10">
    <property type="entry name" value="DNA primase, PRIM domain"/>
    <property type="match status" value="1"/>
</dbReference>
<dbReference type="GO" id="GO:0006269">
    <property type="term" value="P:DNA replication, synthesis of primer"/>
    <property type="evidence" value="ECO:0007669"/>
    <property type="project" value="UniProtKB-KW"/>
</dbReference>
<protein>
    <recommendedName>
        <fullName evidence="2">DNA primase</fullName>
        <ecNumber evidence="2">2.7.7.-</ecNumber>
    </recommendedName>
</protein>
<evidence type="ECO:0000256" key="2">
    <source>
        <dbReference type="RuleBase" id="RU003514"/>
    </source>
</evidence>
<evidence type="ECO:0000256" key="3">
    <source>
        <dbReference type="RuleBase" id="RU004224"/>
    </source>
</evidence>
<dbReference type="GO" id="GO:0003899">
    <property type="term" value="F:DNA-directed RNA polymerase activity"/>
    <property type="evidence" value="ECO:0007669"/>
    <property type="project" value="InterPro"/>
</dbReference>
<dbReference type="InterPro" id="IPR002755">
    <property type="entry name" value="DNA_primase_S"/>
</dbReference>
<comment type="function">
    <text evidence="3">RNA polymerase that catalyzes the synthesis of short RNA molecules used as primers for DNA polymerase during DNA replication.</text>
</comment>
<evidence type="ECO:0000256" key="1">
    <source>
        <dbReference type="ARBA" id="ARBA00009762"/>
    </source>
</evidence>
<dbReference type="Pfam" id="PF01896">
    <property type="entry name" value="DNA_primase_S"/>
    <property type="match status" value="1"/>
</dbReference>
<dbReference type="SUPFAM" id="SSF56747">
    <property type="entry name" value="Prim-pol domain"/>
    <property type="match status" value="1"/>
</dbReference>
<keyword evidence="2" id="KW-0639">Primosome</keyword>
<dbReference type="PANTHER" id="PTHR10536">
    <property type="entry name" value="DNA PRIMASE SMALL SUBUNIT"/>
    <property type="match status" value="1"/>
</dbReference>
<reference evidence="4 5" key="1">
    <citation type="submission" date="2016-08" db="EMBL/GenBank/DDBJ databases">
        <title>New Insights into Marine Group III Euryarchaeota, from dark to light.</title>
        <authorList>
            <person name="Haro-Moreno J.M."/>
            <person name="Rodriguez-Valera F."/>
            <person name="Lopez-Garcia P."/>
            <person name="Moreira D."/>
            <person name="Martin-Cuadrado A.B."/>
        </authorList>
    </citation>
    <scope>NUCLEOTIDE SEQUENCE [LARGE SCALE GENOMIC DNA]</scope>
    <source>
        <strain evidence="4">CG-Epi3</strain>
    </source>
</reference>
<evidence type="ECO:0000313" key="5">
    <source>
        <dbReference type="Proteomes" id="UP000183138"/>
    </source>
</evidence>
<evidence type="ECO:0000313" key="4">
    <source>
        <dbReference type="EMBL" id="OIR23259.1"/>
    </source>
</evidence>
<keyword evidence="2" id="KW-0240">DNA-directed RNA polymerase</keyword>
<dbReference type="GO" id="GO:1990077">
    <property type="term" value="C:primosome complex"/>
    <property type="evidence" value="ECO:0007669"/>
    <property type="project" value="UniProtKB-KW"/>
</dbReference>
<dbReference type="EC" id="2.7.7.-" evidence="2"/>
<dbReference type="GO" id="GO:0000428">
    <property type="term" value="C:DNA-directed RNA polymerase complex"/>
    <property type="evidence" value="ECO:0007669"/>
    <property type="project" value="UniProtKB-KW"/>
</dbReference>
<dbReference type="EMBL" id="MIYY01000019">
    <property type="protein sequence ID" value="OIR23259.1"/>
    <property type="molecule type" value="Genomic_DNA"/>
</dbReference>
<accession>A0A1J5TSS8</accession>
<comment type="caution">
    <text evidence="4">The sequence shown here is derived from an EMBL/GenBank/DDBJ whole genome shotgun (WGS) entry which is preliminary data.</text>
</comment>
<keyword evidence="2" id="KW-0808">Transferase</keyword>
<sequence>MQGKDGLFGLYKHHYEHTDLSITDIQRREIATQEFSPQLSAFNRAQYFLTKESLVAKLIENSKPPAGLFSSTAYYLDPNESKPTKRGLIGYDFVIDLDDDALAYEDRYDFIDAMRKKTKAVVDRFLKDLGFDEDLMLVDFSGNKGFHLTFDDEKYRNLDQSDRRQIIDYIIGNKLDRDILLVNNKLSHYGWNKQAVYFLESLLKDPSRDHIEKYFPKNKAKKIDSLLSDPAVVARLTAGSLVDFDTKVLKLAMMKEHRLNIKNVVDKKPTVDKHRIFRVPGSLHPKSGLPSVRLSKHHLDSTDAIIDEIMILAGEDMVTITIGEDVEIDFPRKTVFTEGTHTVPRYEALCILTKECKKHWN</sequence>
<keyword evidence="2" id="KW-0235">DNA replication</keyword>
<dbReference type="AlphaFoldDB" id="A0A1J5TSS8"/>
<organism evidence="4 5">
    <name type="scientific">Marine Group III euryarchaeote CG-Epi3</name>
    <dbReference type="NCBI Taxonomy" id="1888997"/>
    <lineage>
        <taxon>Archaea</taxon>
        <taxon>Methanobacteriati</taxon>
        <taxon>Thermoplasmatota</taxon>
        <taxon>Thermoplasmata</taxon>
        <taxon>Candidatus Thermoprofundales</taxon>
    </lineage>
</organism>
<dbReference type="Proteomes" id="UP000183138">
    <property type="component" value="Unassembled WGS sequence"/>
</dbReference>
<name>A0A1J5TSS8_9ARCH</name>
<keyword evidence="2" id="KW-0804">Transcription</keyword>
<comment type="similarity">
    <text evidence="1 2">Belongs to the eukaryotic-type primase small subunit family.</text>
</comment>
<proteinExistence type="inferred from homology"/>
<gene>
    <name evidence="4" type="ORF">BEU00_03450</name>
</gene>